<evidence type="ECO:0000313" key="2">
    <source>
        <dbReference type="Proteomes" id="UP000198864"/>
    </source>
</evidence>
<dbReference type="AlphaFoldDB" id="A0A1C5AFG2"/>
<gene>
    <name evidence="1" type="ORF">GA0070561_0174</name>
</gene>
<dbReference type="EMBL" id="FMCR01000010">
    <property type="protein sequence ID" value="SCF43965.1"/>
    <property type="molecule type" value="Genomic_DNA"/>
</dbReference>
<accession>A0A1C5AFG2</accession>
<dbReference type="Proteomes" id="UP000198864">
    <property type="component" value="Unassembled WGS sequence"/>
</dbReference>
<proteinExistence type="predicted"/>
<reference evidence="1 2" key="1">
    <citation type="submission" date="2016-06" db="EMBL/GenBank/DDBJ databases">
        <authorList>
            <person name="Kjaerup R.B."/>
            <person name="Dalgaard T.S."/>
            <person name="Juul-Madsen H.R."/>
        </authorList>
    </citation>
    <scope>NUCLEOTIDE SEQUENCE [LARGE SCALE GENOMIC DNA]</scope>
    <source>
        <strain evidence="1 2">DSM 44871</strain>
    </source>
</reference>
<dbReference type="RefSeq" id="WP_141710513.1">
    <property type="nucleotide sequence ID" value="NZ_FMCR01000010.1"/>
</dbReference>
<name>A0A1C5AFG2_9ACTN</name>
<organism evidence="1 2">
    <name type="scientific">Micromonospora saelicesensis</name>
    <dbReference type="NCBI Taxonomy" id="285676"/>
    <lineage>
        <taxon>Bacteria</taxon>
        <taxon>Bacillati</taxon>
        <taxon>Actinomycetota</taxon>
        <taxon>Actinomycetes</taxon>
        <taxon>Micromonosporales</taxon>
        <taxon>Micromonosporaceae</taxon>
        <taxon>Micromonospora</taxon>
    </lineage>
</organism>
<evidence type="ECO:0000313" key="1">
    <source>
        <dbReference type="EMBL" id="SCF43965.1"/>
    </source>
</evidence>
<protein>
    <submittedName>
        <fullName evidence="1">Uncharacterized protein</fullName>
    </submittedName>
</protein>
<sequence length="447" mass="49430">MIQLPEGYSWAEPLNGGESLAFDRNKHGDEWIDFVFQRLGETVRSSGYQMSSHDHFPGGHIYQLAGSQLRSALWLILPSNRGPVCVVLGREPQHEDDIEPWREAVAHAVRQIGTAMDFGWWAIIGPDPKSRYSGSLRLSSPSEVGGLKLDPSPEMFFEYSPSRFNLFSANGSRNGLVKVRGTSAAYTWAVAAEDAAKRLRLLCAMLSVESRVPWMQRCSISPLTRTNASGESEAIDGEDIEFPVRSPWDRDEIFSPEGRFQVNDVTIPDWIPSRWSAIASDAGLLGALINYHEGLLMMEAHPSYAALAFVAVIEALGNRTVKKLPRCAECRSVRGSGQRFREALAKVIPAEEAEYFGRKFYDRRSRTAHEGILHGAEPTFGAFSHWTGISDNSVRDFEALLHSLSAVTRRILLVEVAEIDVPRSSLLPPPIRALPSPASTSPPTSEG</sequence>